<feature type="signal peptide" evidence="1">
    <location>
        <begin position="1"/>
        <end position="23"/>
    </location>
</feature>
<evidence type="ECO:0000313" key="2">
    <source>
        <dbReference type="EMBL" id="MBA4648074.1"/>
    </source>
</evidence>
<accession>A0A7C8ZPD7</accession>
<protein>
    <submittedName>
        <fullName evidence="2">Uncharacterized protein</fullName>
    </submittedName>
</protein>
<dbReference type="EMBL" id="GISG01153899">
    <property type="protein sequence ID" value="MBA4648074.1"/>
    <property type="molecule type" value="Transcribed_RNA"/>
</dbReference>
<sequence length="101" mass="11228">MGIDNLSFLFIFPFFLNFGGKVAHLSCRGPYLMRTTPVEEGIRAGEGKPPRASSGDLNTLAIFLPLPGGHPFDILWDRRWMTLTPRLELDAHSNIVMVQSG</sequence>
<dbReference type="AlphaFoldDB" id="A0A7C8ZPD7"/>
<dbReference type="EMBL" id="GISG01153898">
    <property type="protein sequence ID" value="MBA4648073.1"/>
    <property type="molecule type" value="Transcribed_RNA"/>
</dbReference>
<evidence type="ECO:0000256" key="1">
    <source>
        <dbReference type="SAM" id="SignalP"/>
    </source>
</evidence>
<feature type="chain" id="PRO_5036398456" evidence="1">
    <location>
        <begin position="24"/>
        <end position="101"/>
    </location>
</feature>
<reference evidence="2" key="1">
    <citation type="journal article" date="2013" name="J. Plant Res.">
        <title>Effect of fungi and light on seed germination of three Opuntia species from semiarid lands of central Mexico.</title>
        <authorList>
            <person name="Delgado-Sanchez P."/>
            <person name="Jimenez-Bremont J.F."/>
            <person name="Guerrero-Gonzalez Mde L."/>
            <person name="Flores J."/>
        </authorList>
    </citation>
    <scope>NUCLEOTIDE SEQUENCE</scope>
    <source>
        <tissue evidence="2">Cladode</tissue>
    </source>
</reference>
<proteinExistence type="predicted"/>
<keyword evidence="1" id="KW-0732">Signal</keyword>
<organism evidence="2">
    <name type="scientific">Opuntia streptacantha</name>
    <name type="common">Prickly pear cactus</name>
    <name type="synonym">Opuntia cardona</name>
    <dbReference type="NCBI Taxonomy" id="393608"/>
    <lineage>
        <taxon>Eukaryota</taxon>
        <taxon>Viridiplantae</taxon>
        <taxon>Streptophyta</taxon>
        <taxon>Embryophyta</taxon>
        <taxon>Tracheophyta</taxon>
        <taxon>Spermatophyta</taxon>
        <taxon>Magnoliopsida</taxon>
        <taxon>eudicotyledons</taxon>
        <taxon>Gunneridae</taxon>
        <taxon>Pentapetalae</taxon>
        <taxon>Caryophyllales</taxon>
        <taxon>Cactineae</taxon>
        <taxon>Cactaceae</taxon>
        <taxon>Opuntioideae</taxon>
        <taxon>Opuntia</taxon>
    </lineage>
</organism>
<name>A0A7C8ZPD7_OPUST</name>
<reference evidence="2" key="2">
    <citation type="submission" date="2020-07" db="EMBL/GenBank/DDBJ databases">
        <authorList>
            <person name="Vera ALvarez R."/>
            <person name="Arias-Moreno D.M."/>
            <person name="Jimenez-Jacinto V."/>
            <person name="Jimenez-Bremont J.F."/>
            <person name="Swaminathan K."/>
            <person name="Moose S.P."/>
            <person name="Guerrero-Gonzalez M.L."/>
            <person name="Marino-Ramirez L."/>
            <person name="Landsman D."/>
            <person name="Rodriguez-Kessler M."/>
            <person name="Delgado-Sanchez P."/>
        </authorList>
    </citation>
    <scope>NUCLEOTIDE SEQUENCE</scope>
    <source>
        <tissue evidence="2">Cladode</tissue>
    </source>
</reference>